<feature type="non-terminal residue" evidence="1">
    <location>
        <position position="1"/>
    </location>
</feature>
<accession>A0ABN7XC02</accession>
<comment type="caution">
    <text evidence="1">The sequence shown here is derived from an EMBL/GenBank/DDBJ whole genome shotgun (WGS) entry which is preliminary data.</text>
</comment>
<name>A0ABN7XC02_GIGMA</name>
<dbReference type="EMBL" id="CAJVQB010106575">
    <property type="protein sequence ID" value="CAG8851527.1"/>
    <property type="molecule type" value="Genomic_DNA"/>
</dbReference>
<reference evidence="1 2" key="1">
    <citation type="submission" date="2021-06" db="EMBL/GenBank/DDBJ databases">
        <authorList>
            <person name="Kallberg Y."/>
            <person name="Tangrot J."/>
            <person name="Rosling A."/>
        </authorList>
    </citation>
    <scope>NUCLEOTIDE SEQUENCE [LARGE SCALE GENOMIC DNA]</scope>
    <source>
        <strain evidence="1 2">120-4 pot B 10/14</strain>
    </source>
</reference>
<evidence type="ECO:0000313" key="1">
    <source>
        <dbReference type="EMBL" id="CAG8851527.1"/>
    </source>
</evidence>
<organism evidence="1 2">
    <name type="scientific">Gigaspora margarita</name>
    <dbReference type="NCBI Taxonomy" id="4874"/>
    <lineage>
        <taxon>Eukaryota</taxon>
        <taxon>Fungi</taxon>
        <taxon>Fungi incertae sedis</taxon>
        <taxon>Mucoromycota</taxon>
        <taxon>Glomeromycotina</taxon>
        <taxon>Glomeromycetes</taxon>
        <taxon>Diversisporales</taxon>
        <taxon>Gigasporaceae</taxon>
        <taxon>Gigaspora</taxon>
    </lineage>
</organism>
<dbReference type="Proteomes" id="UP000789901">
    <property type="component" value="Unassembled WGS sequence"/>
</dbReference>
<feature type="non-terminal residue" evidence="1">
    <location>
        <position position="60"/>
    </location>
</feature>
<sequence length="60" mass="6263">SNVDSGLDVSVKSIKVVLVGLDKVVLEGIVVVDELVVDFSDSGKFLDRFGNSKSGLVVGL</sequence>
<protein>
    <submittedName>
        <fullName evidence="1">19848_t:CDS:1</fullName>
    </submittedName>
</protein>
<proteinExistence type="predicted"/>
<evidence type="ECO:0000313" key="2">
    <source>
        <dbReference type="Proteomes" id="UP000789901"/>
    </source>
</evidence>
<keyword evidence="2" id="KW-1185">Reference proteome</keyword>
<gene>
    <name evidence="1" type="ORF">GMARGA_LOCUS40787</name>
</gene>